<evidence type="ECO:0000313" key="3">
    <source>
        <dbReference type="EMBL" id="MCV7228316.1"/>
    </source>
</evidence>
<feature type="transmembrane region" description="Helical" evidence="2">
    <location>
        <begin position="169"/>
        <end position="189"/>
    </location>
</feature>
<evidence type="ECO:0000256" key="1">
    <source>
        <dbReference type="SAM" id="MobiDB-lite"/>
    </source>
</evidence>
<organism evidence="3 4">
    <name type="scientific">Mycolicibacterium komossense</name>
    <dbReference type="NCBI Taxonomy" id="1779"/>
    <lineage>
        <taxon>Bacteria</taxon>
        <taxon>Bacillati</taxon>
        <taxon>Actinomycetota</taxon>
        <taxon>Actinomycetes</taxon>
        <taxon>Mycobacteriales</taxon>
        <taxon>Mycobacteriaceae</taxon>
        <taxon>Mycolicibacterium</taxon>
    </lineage>
</organism>
<feature type="transmembrane region" description="Helical" evidence="2">
    <location>
        <begin position="353"/>
        <end position="373"/>
    </location>
</feature>
<reference evidence="3 4" key="1">
    <citation type="journal article" date="2022" name="BMC Genomics">
        <title>Comparative genome analysis of mycobacteria focusing on tRNA and non-coding RNA.</title>
        <authorList>
            <person name="Behra P.R.K."/>
            <person name="Pettersson B.M.F."/>
            <person name="Ramesh M."/>
            <person name="Das S."/>
            <person name="Dasgupta S."/>
            <person name="Kirsebom L.A."/>
        </authorList>
    </citation>
    <scope>NUCLEOTIDE SEQUENCE [LARGE SCALE GENOMIC DNA]</scope>
    <source>
        <strain evidence="3 4">DSM 44078</strain>
    </source>
</reference>
<name>A0ABT3CGF3_9MYCO</name>
<dbReference type="Gene3D" id="1.20.1250.20">
    <property type="entry name" value="MFS general substrate transporter like domains"/>
    <property type="match status" value="1"/>
</dbReference>
<protein>
    <submittedName>
        <fullName evidence="3">MFS transporter</fullName>
    </submittedName>
</protein>
<dbReference type="PANTHER" id="PTHR23542">
    <property type="match status" value="1"/>
</dbReference>
<keyword evidence="4" id="KW-1185">Reference proteome</keyword>
<feature type="transmembrane region" description="Helical" evidence="2">
    <location>
        <begin position="146"/>
        <end position="163"/>
    </location>
</feature>
<feature type="region of interest" description="Disordered" evidence="1">
    <location>
        <begin position="393"/>
        <end position="431"/>
    </location>
</feature>
<dbReference type="EMBL" id="JACKTY010000032">
    <property type="protein sequence ID" value="MCV7228316.1"/>
    <property type="molecule type" value="Genomic_DNA"/>
</dbReference>
<accession>A0ABT3CGF3</accession>
<feature type="transmembrane region" description="Helical" evidence="2">
    <location>
        <begin position="72"/>
        <end position="95"/>
    </location>
</feature>
<dbReference type="InterPro" id="IPR011701">
    <property type="entry name" value="MFS"/>
</dbReference>
<proteinExistence type="predicted"/>
<evidence type="ECO:0000256" key="2">
    <source>
        <dbReference type="SAM" id="Phobius"/>
    </source>
</evidence>
<feature type="transmembrane region" description="Helical" evidence="2">
    <location>
        <begin position="210"/>
        <end position="232"/>
    </location>
</feature>
<feature type="transmembrane region" description="Helical" evidence="2">
    <location>
        <begin position="265"/>
        <end position="285"/>
    </location>
</feature>
<sequence>MGSYMRLLRTPGVFRVTISQLFARLPLGMLSLAILMHVSATTGSYAQAGIVVACVSLAEAIAMPVSARLTGAFGVTPVVLSAAVINGIGFVALALAPAHLLLLAILGTLVGATIPPLMPVVRALYPRMVPPDTVRALFAFDTTAQELIWVTGPVIVTVLASLVSTAVPLLAAAGITVTGSVAFVLSLQPGQPWIKRNRSPFGRVLARQEVILALVANLALVASFMAMEVGVVAQLGHAMAGAAISVSSLGSLIGGLLLGQRRLGLGALVATLGVVMVGTALTGLVTGPLQFVALFAAGFGFAPAMAALYHAVSRGVEEQAAAEAFGWLNTGALAGGAAGTALSGVFNDAWGPIASYALATGLAVAAAASPLIARLAGPVRGFSAEEPVVPASDPEAGCGLVLSQDKPDARASQEADDESAQCHPGIDATTC</sequence>
<dbReference type="Pfam" id="PF07690">
    <property type="entry name" value="MFS_1"/>
    <property type="match status" value="1"/>
</dbReference>
<feature type="transmembrane region" description="Helical" evidence="2">
    <location>
        <begin position="324"/>
        <end position="347"/>
    </location>
</feature>
<feature type="transmembrane region" description="Helical" evidence="2">
    <location>
        <begin position="291"/>
        <end position="312"/>
    </location>
</feature>
<feature type="transmembrane region" description="Helical" evidence="2">
    <location>
        <begin position="101"/>
        <end position="125"/>
    </location>
</feature>
<dbReference type="PANTHER" id="PTHR23542:SF1">
    <property type="entry name" value="MAJOR FACILITATOR SUPERFAMILY (MFS) PROFILE DOMAIN-CONTAINING PROTEIN"/>
    <property type="match status" value="1"/>
</dbReference>
<keyword evidence="2" id="KW-0472">Membrane</keyword>
<comment type="caution">
    <text evidence="3">The sequence shown here is derived from an EMBL/GenBank/DDBJ whole genome shotgun (WGS) entry which is preliminary data.</text>
</comment>
<feature type="transmembrane region" description="Helical" evidence="2">
    <location>
        <begin position="45"/>
        <end position="65"/>
    </location>
</feature>
<gene>
    <name evidence="3" type="ORF">H7J73_20085</name>
</gene>
<keyword evidence="2" id="KW-0812">Transmembrane</keyword>
<keyword evidence="2" id="KW-1133">Transmembrane helix</keyword>
<evidence type="ECO:0000313" key="4">
    <source>
        <dbReference type="Proteomes" id="UP001526201"/>
    </source>
</evidence>
<dbReference type="SUPFAM" id="SSF103473">
    <property type="entry name" value="MFS general substrate transporter"/>
    <property type="match status" value="1"/>
</dbReference>
<dbReference type="RefSeq" id="WP_264069431.1">
    <property type="nucleotide sequence ID" value="NZ_JACKTY010000032.1"/>
</dbReference>
<feature type="transmembrane region" description="Helical" evidence="2">
    <location>
        <begin position="21"/>
        <end position="39"/>
    </location>
</feature>
<dbReference type="Proteomes" id="UP001526201">
    <property type="component" value="Unassembled WGS sequence"/>
</dbReference>
<dbReference type="InterPro" id="IPR036259">
    <property type="entry name" value="MFS_trans_sf"/>
</dbReference>
<feature type="transmembrane region" description="Helical" evidence="2">
    <location>
        <begin position="238"/>
        <end position="258"/>
    </location>
</feature>